<dbReference type="EC" id="2.7.1.24" evidence="5 6"/>
<feature type="binding site" evidence="5">
    <location>
        <begin position="11"/>
        <end position="16"/>
    </location>
    <ligand>
        <name>ATP</name>
        <dbReference type="ChEBI" id="CHEBI:30616"/>
    </ligand>
</feature>
<comment type="caution">
    <text evidence="7">The sequence shown here is derived from an EMBL/GenBank/DDBJ whole genome shotgun (WGS) entry which is preliminary data.</text>
</comment>
<dbReference type="NCBIfam" id="TIGR00152">
    <property type="entry name" value="dephospho-CoA kinase"/>
    <property type="match status" value="1"/>
</dbReference>
<dbReference type="Proteomes" id="UP000235015">
    <property type="component" value="Unassembled WGS sequence"/>
</dbReference>
<reference evidence="7 8" key="1">
    <citation type="submission" date="2017-11" db="EMBL/GenBank/DDBJ databases">
        <title>Genome-resolved metagenomics identifies genetic mobility, metabolic interactions, and unexpected diversity in perchlorate-reducing communities.</title>
        <authorList>
            <person name="Barnum T.P."/>
            <person name="Figueroa I.A."/>
            <person name="Carlstrom C.I."/>
            <person name="Lucas L.N."/>
            <person name="Engelbrektson A.L."/>
            <person name="Coates J.D."/>
        </authorList>
    </citation>
    <scope>NUCLEOTIDE SEQUENCE [LARGE SCALE GENOMIC DNA]</scope>
    <source>
        <strain evidence="7">BM301</strain>
    </source>
</reference>
<evidence type="ECO:0000256" key="2">
    <source>
        <dbReference type="ARBA" id="ARBA00022741"/>
    </source>
</evidence>
<comment type="pathway">
    <text evidence="5">Cofactor biosynthesis; coenzyme A biosynthesis; CoA from (R)-pantothenate: step 5/5.</text>
</comment>
<dbReference type="UniPathway" id="UPA00241">
    <property type="reaction ID" value="UER00356"/>
</dbReference>
<name>A0A2N6CXL5_9GAMM</name>
<keyword evidence="5" id="KW-0963">Cytoplasm</keyword>
<dbReference type="SUPFAM" id="SSF52540">
    <property type="entry name" value="P-loop containing nucleoside triphosphate hydrolases"/>
    <property type="match status" value="1"/>
</dbReference>
<gene>
    <name evidence="5" type="primary">coaE</name>
    <name evidence="7" type="ORF">C0630_08550</name>
</gene>
<evidence type="ECO:0000256" key="1">
    <source>
        <dbReference type="ARBA" id="ARBA00009018"/>
    </source>
</evidence>
<evidence type="ECO:0000313" key="7">
    <source>
        <dbReference type="EMBL" id="PLX62044.1"/>
    </source>
</evidence>
<evidence type="ECO:0000256" key="6">
    <source>
        <dbReference type="NCBIfam" id="TIGR00152"/>
    </source>
</evidence>
<dbReference type="InterPro" id="IPR001977">
    <property type="entry name" value="Depp_CoAkinase"/>
</dbReference>
<dbReference type="InterPro" id="IPR027417">
    <property type="entry name" value="P-loop_NTPase"/>
</dbReference>
<dbReference type="Gene3D" id="3.40.50.300">
    <property type="entry name" value="P-loop containing nucleotide triphosphate hydrolases"/>
    <property type="match status" value="1"/>
</dbReference>
<evidence type="ECO:0000256" key="5">
    <source>
        <dbReference type="HAMAP-Rule" id="MF_00376"/>
    </source>
</evidence>
<evidence type="ECO:0000256" key="4">
    <source>
        <dbReference type="ARBA" id="ARBA00022993"/>
    </source>
</evidence>
<organism evidence="7 8">
    <name type="scientific">Sedimenticola selenatireducens</name>
    <dbReference type="NCBI Taxonomy" id="191960"/>
    <lineage>
        <taxon>Bacteria</taxon>
        <taxon>Pseudomonadati</taxon>
        <taxon>Pseudomonadota</taxon>
        <taxon>Gammaproteobacteria</taxon>
        <taxon>Chromatiales</taxon>
        <taxon>Sedimenticolaceae</taxon>
        <taxon>Sedimenticola</taxon>
    </lineage>
</organism>
<proteinExistence type="inferred from homology"/>
<comment type="function">
    <text evidence="5">Catalyzes the phosphorylation of the 3'-hydroxyl group of dephosphocoenzyme A to form coenzyme A.</text>
</comment>
<dbReference type="EMBL" id="PKUN01000009">
    <property type="protein sequence ID" value="PLX62044.1"/>
    <property type="molecule type" value="Genomic_DNA"/>
</dbReference>
<dbReference type="GO" id="GO:0005524">
    <property type="term" value="F:ATP binding"/>
    <property type="evidence" value="ECO:0007669"/>
    <property type="project" value="UniProtKB-UniRule"/>
</dbReference>
<dbReference type="PROSITE" id="PS51219">
    <property type="entry name" value="DPCK"/>
    <property type="match status" value="1"/>
</dbReference>
<dbReference type="GO" id="GO:0004140">
    <property type="term" value="F:dephospho-CoA kinase activity"/>
    <property type="evidence" value="ECO:0007669"/>
    <property type="project" value="UniProtKB-UniRule"/>
</dbReference>
<dbReference type="GO" id="GO:0015937">
    <property type="term" value="P:coenzyme A biosynthetic process"/>
    <property type="evidence" value="ECO:0007669"/>
    <property type="project" value="UniProtKB-UniRule"/>
</dbReference>
<evidence type="ECO:0000313" key="8">
    <source>
        <dbReference type="Proteomes" id="UP000235015"/>
    </source>
</evidence>
<keyword evidence="5 7" id="KW-0418">Kinase</keyword>
<comment type="similarity">
    <text evidence="1 5">Belongs to the CoaE family.</text>
</comment>
<evidence type="ECO:0000256" key="3">
    <source>
        <dbReference type="ARBA" id="ARBA00022840"/>
    </source>
</evidence>
<dbReference type="STRING" id="1111735.GCA_000428045_04183"/>
<dbReference type="RefSeq" id="WP_273438847.1">
    <property type="nucleotide sequence ID" value="NZ_CAXXYC010000001.1"/>
</dbReference>
<comment type="catalytic activity">
    <reaction evidence="5">
        <text>3'-dephospho-CoA + ATP = ADP + CoA + H(+)</text>
        <dbReference type="Rhea" id="RHEA:18245"/>
        <dbReference type="ChEBI" id="CHEBI:15378"/>
        <dbReference type="ChEBI" id="CHEBI:30616"/>
        <dbReference type="ChEBI" id="CHEBI:57287"/>
        <dbReference type="ChEBI" id="CHEBI:57328"/>
        <dbReference type="ChEBI" id="CHEBI:456216"/>
        <dbReference type="EC" id="2.7.1.24"/>
    </reaction>
</comment>
<keyword evidence="3 5" id="KW-0067">ATP-binding</keyword>
<dbReference type="GO" id="GO:0005737">
    <property type="term" value="C:cytoplasm"/>
    <property type="evidence" value="ECO:0007669"/>
    <property type="project" value="UniProtKB-SubCell"/>
</dbReference>
<dbReference type="Pfam" id="PF01121">
    <property type="entry name" value="CoaE"/>
    <property type="match status" value="1"/>
</dbReference>
<protein>
    <recommendedName>
        <fullName evidence="5 6">Dephospho-CoA kinase</fullName>
        <ecNumber evidence="5 6">2.7.1.24</ecNumber>
    </recommendedName>
    <alternativeName>
        <fullName evidence="5">Dephosphocoenzyme A kinase</fullName>
    </alternativeName>
</protein>
<dbReference type="PANTHER" id="PTHR10695">
    <property type="entry name" value="DEPHOSPHO-COA KINASE-RELATED"/>
    <property type="match status" value="1"/>
</dbReference>
<keyword evidence="2 5" id="KW-0547">Nucleotide-binding</keyword>
<sequence length="197" mass="21748">MFVVGLTGGIGCGKSAVTDCFAALGVPIIDADVVARAVVEPGQPALREIGEQFGTDALLPDGTLNRVWLREHIFSNPDAKSTLEGILHPRIRSEMRRRLDEFDTPYAIFSIPLLFETGQDKSVDRILVVDCAPELQISRVTRRDQASEAQTKSIIASQIDRKSRLAKADDIIDNSGTLDDLRPMVELLHQKYLKLAH</sequence>
<keyword evidence="5" id="KW-0808">Transferase</keyword>
<dbReference type="AlphaFoldDB" id="A0A2N6CXL5"/>
<accession>A0A2N6CXL5</accession>
<comment type="subcellular location">
    <subcellularLocation>
        <location evidence="5">Cytoplasm</location>
    </subcellularLocation>
</comment>
<dbReference type="CDD" id="cd02022">
    <property type="entry name" value="DPCK"/>
    <property type="match status" value="1"/>
</dbReference>
<dbReference type="HAMAP" id="MF_00376">
    <property type="entry name" value="Dephospho_CoA_kinase"/>
    <property type="match status" value="1"/>
</dbReference>
<keyword evidence="4 5" id="KW-0173">Coenzyme A biosynthesis</keyword>
<dbReference type="PANTHER" id="PTHR10695:SF46">
    <property type="entry name" value="BIFUNCTIONAL COENZYME A SYNTHASE-RELATED"/>
    <property type="match status" value="1"/>
</dbReference>